<dbReference type="Proteomes" id="UP001451303">
    <property type="component" value="Unassembled WGS sequence"/>
</dbReference>
<dbReference type="EMBL" id="JAVLET010000007">
    <property type="protein sequence ID" value="KAL0468393.1"/>
    <property type="molecule type" value="Genomic_DNA"/>
</dbReference>
<name>A0ABR3D945_NEUIN</name>
<comment type="caution">
    <text evidence="1">The sequence shown here is derived from an EMBL/GenBank/DDBJ whole genome shotgun (WGS) entry which is preliminary data.</text>
</comment>
<reference evidence="1 2" key="1">
    <citation type="submission" date="2023-09" db="EMBL/GenBank/DDBJ databases">
        <title>Multi-omics analysis of a traditional fermented food reveals byproduct-associated fungal strains for waste-to-food upcycling.</title>
        <authorList>
            <consortium name="Lawrence Berkeley National Laboratory"/>
            <person name="Rekdal V.M."/>
            <person name="Villalobos-Escobedo J.M."/>
            <person name="Rodriguez-Valeron N."/>
            <person name="Garcia M.O."/>
            <person name="Vasquez D.P."/>
            <person name="Damayanti I."/>
            <person name="Sorensen P.M."/>
            <person name="Baidoo E.E."/>
            <person name="De Carvalho A.C."/>
            <person name="Riley R."/>
            <person name="Lipzen A."/>
            <person name="He G."/>
            <person name="Yan M."/>
            <person name="Haridas S."/>
            <person name="Daum C."/>
            <person name="Yoshinaga Y."/>
            <person name="Ng V."/>
            <person name="Grigoriev I.V."/>
            <person name="Munk R."/>
            <person name="Nuraida L."/>
            <person name="Wijaya C.H."/>
            <person name="Morales P.-C."/>
            <person name="Keasling J.D."/>
        </authorList>
    </citation>
    <scope>NUCLEOTIDE SEQUENCE [LARGE SCALE GENOMIC DNA]</scope>
    <source>
        <strain evidence="1 2">FGSC 2613</strain>
    </source>
</reference>
<evidence type="ECO:0000313" key="2">
    <source>
        <dbReference type="Proteomes" id="UP001451303"/>
    </source>
</evidence>
<sequence>MLAAVTRGSAVRYGPSMVLGKYGMPRVQFANPSTYRCLDSAWGSRCVWPLLFLSHANGRTAAFGDFDVRARVHVLSAVVDPFSQFCRRRCRCFRSSVVLSFGEDFQIEVVGAWLVIARLRYPQIPRWCFCLLSPEA</sequence>
<protein>
    <submittedName>
        <fullName evidence="1">Uncharacterized protein</fullName>
    </submittedName>
</protein>
<gene>
    <name evidence="1" type="ORF">QR685DRAFT_573674</name>
</gene>
<keyword evidence="2" id="KW-1185">Reference proteome</keyword>
<organism evidence="1 2">
    <name type="scientific">Neurospora intermedia</name>
    <dbReference type="NCBI Taxonomy" id="5142"/>
    <lineage>
        <taxon>Eukaryota</taxon>
        <taxon>Fungi</taxon>
        <taxon>Dikarya</taxon>
        <taxon>Ascomycota</taxon>
        <taxon>Pezizomycotina</taxon>
        <taxon>Sordariomycetes</taxon>
        <taxon>Sordariomycetidae</taxon>
        <taxon>Sordariales</taxon>
        <taxon>Sordariaceae</taxon>
        <taxon>Neurospora</taxon>
    </lineage>
</organism>
<evidence type="ECO:0000313" key="1">
    <source>
        <dbReference type="EMBL" id="KAL0468393.1"/>
    </source>
</evidence>
<accession>A0ABR3D945</accession>
<proteinExistence type="predicted"/>